<sequence length="131" mass="13830">MPSMRHPVLASALAAALAAALPFAAHAESVTLQVEQVTPGADPHTNARVVDIKLKPDSVKTLANFTRERVGQRVQFRANGILLSSATLMSPLDGDSLRITAGEHGFAGKSAEEIAQGIMKNGALTMDDENR</sequence>
<evidence type="ECO:0000256" key="1">
    <source>
        <dbReference type="SAM" id="SignalP"/>
    </source>
</evidence>
<dbReference type="RefSeq" id="WP_175122107.1">
    <property type="nucleotide sequence ID" value="NZ_CADIJM010000002.1"/>
</dbReference>
<name>A0A6S6ZJA9_9BURK</name>
<dbReference type="Proteomes" id="UP000494214">
    <property type="component" value="Unassembled WGS sequence"/>
</dbReference>
<evidence type="ECO:0000313" key="4">
    <source>
        <dbReference type="Proteomes" id="UP000494214"/>
    </source>
</evidence>
<feature type="domain" description="SecDF P1 head subdomain" evidence="2">
    <location>
        <begin position="33"/>
        <end position="125"/>
    </location>
</feature>
<dbReference type="Pfam" id="PF22599">
    <property type="entry name" value="SecDF_P1_head"/>
    <property type="match status" value="1"/>
</dbReference>
<dbReference type="AlphaFoldDB" id="A0A6S6ZJA9"/>
<evidence type="ECO:0000259" key="2">
    <source>
        <dbReference type="Pfam" id="PF22599"/>
    </source>
</evidence>
<protein>
    <recommendedName>
        <fullName evidence="2">SecDF P1 head subdomain domain-containing protein</fullName>
    </recommendedName>
</protein>
<gene>
    <name evidence="3" type="ORF">LMG26690_01067</name>
</gene>
<feature type="signal peptide" evidence="1">
    <location>
        <begin position="1"/>
        <end position="27"/>
    </location>
</feature>
<keyword evidence="4" id="KW-1185">Reference proteome</keyword>
<proteinExistence type="predicted"/>
<keyword evidence="1" id="KW-0732">Signal</keyword>
<dbReference type="EMBL" id="CADIJM010000002">
    <property type="protein sequence ID" value="CAB3671010.1"/>
    <property type="molecule type" value="Genomic_DNA"/>
</dbReference>
<feature type="chain" id="PRO_5028820492" description="SecDF P1 head subdomain domain-containing protein" evidence="1">
    <location>
        <begin position="28"/>
        <end position="131"/>
    </location>
</feature>
<reference evidence="3 4" key="1">
    <citation type="submission" date="2020-04" db="EMBL/GenBank/DDBJ databases">
        <authorList>
            <person name="De Canck E."/>
        </authorList>
    </citation>
    <scope>NUCLEOTIDE SEQUENCE [LARGE SCALE GENOMIC DNA]</scope>
    <source>
        <strain evidence="3 4">LMG 26690</strain>
    </source>
</reference>
<dbReference type="Gene3D" id="3.30.1360.200">
    <property type="match status" value="1"/>
</dbReference>
<organism evidence="3 4">
    <name type="scientific">Achromobacter animicus</name>
    <dbReference type="NCBI Taxonomy" id="1389935"/>
    <lineage>
        <taxon>Bacteria</taxon>
        <taxon>Pseudomonadati</taxon>
        <taxon>Pseudomonadota</taxon>
        <taxon>Betaproteobacteria</taxon>
        <taxon>Burkholderiales</taxon>
        <taxon>Alcaligenaceae</taxon>
        <taxon>Achromobacter</taxon>
    </lineage>
</organism>
<evidence type="ECO:0000313" key="3">
    <source>
        <dbReference type="EMBL" id="CAB3671010.1"/>
    </source>
</evidence>
<accession>A0A6S6ZJA9</accession>
<dbReference type="InterPro" id="IPR054384">
    <property type="entry name" value="SecDF_P1_head"/>
</dbReference>